<gene>
    <name evidence="2" type="ORF">EMA8858_00236</name>
</gene>
<evidence type="ECO:0000259" key="1">
    <source>
        <dbReference type="PROSITE" id="PS50206"/>
    </source>
</evidence>
<comment type="caution">
    <text evidence="2">The sequence shown here is derived from an EMBL/GenBank/DDBJ whole genome shotgun (WGS) entry which is preliminary data.</text>
</comment>
<dbReference type="EMBL" id="CAKLPY010000001">
    <property type="protein sequence ID" value="CAH0994129.1"/>
    <property type="molecule type" value="Genomic_DNA"/>
</dbReference>
<dbReference type="InterPro" id="IPR036873">
    <property type="entry name" value="Rhodanese-like_dom_sf"/>
</dbReference>
<dbReference type="Pfam" id="PF00581">
    <property type="entry name" value="Rhodanese"/>
    <property type="match status" value="1"/>
</dbReference>
<accession>A0ABN8ERK4</accession>
<dbReference type="Proteomes" id="UP000837932">
    <property type="component" value="Unassembled WGS sequence"/>
</dbReference>
<dbReference type="CDD" id="cd00158">
    <property type="entry name" value="RHOD"/>
    <property type="match status" value="1"/>
</dbReference>
<evidence type="ECO:0000313" key="2">
    <source>
        <dbReference type="EMBL" id="CAH0994129.1"/>
    </source>
</evidence>
<proteinExistence type="predicted"/>
<dbReference type="PANTHER" id="PTHR43031:SF1">
    <property type="entry name" value="PYRIDINE NUCLEOTIDE-DISULPHIDE OXIDOREDUCTASE"/>
    <property type="match status" value="1"/>
</dbReference>
<organism evidence="2 3">
    <name type="scientific">Emticicia aquatica</name>
    <dbReference type="NCBI Taxonomy" id="1681835"/>
    <lineage>
        <taxon>Bacteria</taxon>
        <taxon>Pseudomonadati</taxon>
        <taxon>Bacteroidota</taxon>
        <taxon>Cytophagia</taxon>
        <taxon>Cytophagales</taxon>
        <taxon>Leadbetterellaceae</taxon>
        <taxon>Emticicia</taxon>
    </lineage>
</organism>
<dbReference type="PANTHER" id="PTHR43031">
    <property type="entry name" value="FAD-DEPENDENT OXIDOREDUCTASE"/>
    <property type="match status" value="1"/>
</dbReference>
<dbReference type="Gene3D" id="3.40.250.10">
    <property type="entry name" value="Rhodanese-like domain"/>
    <property type="match status" value="1"/>
</dbReference>
<name>A0ABN8ERK4_9BACT</name>
<dbReference type="SUPFAM" id="SSF52821">
    <property type="entry name" value="Rhodanese/Cell cycle control phosphatase"/>
    <property type="match status" value="1"/>
</dbReference>
<feature type="domain" description="Rhodanese" evidence="1">
    <location>
        <begin position="26"/>
        <end position="101"/>
    </location>
</feature>
<sequence>MVRFFLIKLMQNFTEISQNDLENILSESNSILLDVREITEFADFNIGGINIPPHEIMERLGELQNYTKIVVACSNGTRSSIVARLLTKKLPEKAIFHLEEGVF</sequence>
<dbReference type="PROSITE" id="PS50206">
    <property type="entry name" value="RHODANESE_3"/>
    <property type="match status" value="1"/>
</dbReference>
<dbReference type="InterPro" id="IPR001763">
    <property type="entry name" value="Rhodanese-like_dom"/>
</dbReference>
<reference evidence="2" key="1">
    <citation type="submission" date="2021-12" db="EMBL/GenBank/DDBJ databases">
        <authorList>
            <person name="Rodrigo-Torres L."/>
            <person name="Arahal R. D."/>
            <person name="Lucena T."/>
        </authorList>
    </citation>
    <scope>NUCLEOTIDE SEQUENCE</scope>
    <source>
        <strain evidence="2">CECT 8858</strain>
    </source>
</reference>
<dbReference type="InterPro" id="IPR050229">
    <property type="entry name" value="GlpE_sulfurtransferase"/>
</dbReference>
<evidence type="ECO:0000313" key="3">
    <source>
        <dbReference type="Proteomes" id="UP000837932"/>
    </source>
</evidence>
<keyword evidence="3" id="KW-1185">Reference proteome</keyword>
<protein>
    <recommendedName>
        <fullName evidence="1">Rhodanese domain-containing protein</fullName>
    </recommendedName>
</protein>